<keyword evidence="2" id="KW-1185">Reference proteome</keyword>
<evidence type="ECO:0000313" key="2">
    <source>
        <dbReference type="Proteomes" id="UP000199093"/>
    </source>
</evidence>
<dbReference type="CDD" id="cd02440">
    <property type="entry name" value="AdoMet_MTases"/>
    <property type="match status" value="1"/>
</dbReference>
<dbReference type="SUPFAM" id="SSF53335">
    <property type="entry name" value="S-adenosyl-L-methionine-dependent methyltransferases"/>
    <property type="match status" value="1"/>
</dbReference>
<dbReference type="EMBL" id="FNEJ01000024">
    <property type="protein sequence ID" value="SDJ28277.1"/>
    <property type="molecule type" value="Genomic_DNA"/>
</dbReference>
<accession>A0A1G8SGE7</accession>
<dbReference type="PANTHER" id="PTHR43861">
    <property type="entry name" value="TRANS-ACONITATE 2-METHYLTRANSFERASE-RELATED"/>
    <property type="match status" value="1"/>
</dbReference>
<protein>
    <submittedName>
        <fullName evidence="1">Trans-aconitate 2-methyltransferase</fullName>
    </submittedName>
</protein>
<evidence type="ECO:0000313" key="1">
    <source>
        <dbReference type="EMBL" id="SDJ28277.1"/>
    </source>
</evidence>
<dbReference type="GO" id="GO:0030798">
    <property type="term" value="F:trans-aconitate 2-methyltransferase activity"/>
    <property type="evidence" value="ECO:0007669"/>
    <property type="project" value="InterPro"/>
</dbReference>
<sequence length="267" mass="29088">MMAAAGTPDWNPGTYHRFRGLRLRPALDLLRSLPPLPEGGVVDLGCGAGDAGPALRALGRPLTGVDLSPAMLDTARDSGAYDRVDQADMASWTPDTPPALIFSNAALHWVGDHPALLPRLAATLAPGGTLAVQVPHQNNAPSHRMWLTLAEEHFPGRVDPDRIPGVLRPAEYHHLLAPLGQLTLWETEYYQELAPQAEGHPVRRFTEATFARPVLEPLDPEEQARLIAAYEAVMDSVYPADAQGRVLFPFRRMFFTLTLQDSSANSA</sequence>
<dbReference type="InterPro" id="IPR023149">
    <property type="entry name" value="Trans_acon_MeTrfase_C"/>
</dbReference>
<dbReference type="RefSeq" id="WP_375342696.1">
    <property type="nucleotide sequence ID" value="NZ_FNEJ01000024.1"/>
</dbReference>
<dbReference type="InterPro" id="IPR029063">
    <property type="entry name" value="SAM-dependent_MTases_sf"/>
</dbReference>
<reference evidence="1 2" key="1">
    <citation type="submission" date="2016-10" db="EMBL/GenBank/DDBJ databases">
        <authorList>
            <person name="de Groot N.N."/>
        </authorList>
    </citation>
    <scope>NUCLEOTIDE SEQUENCE [LARGE SCALE GENOMIC DNA]</scope>
    <source>
        <strain evidence="1 2">DSM 26424</strain>
    </source>
</reference>
<gene>
    <name evidence="1" type="ORF">SAMN04487993_102456</name>
</gene>
<dbReference type="Proteomes" id="UP000199093">
    <property type="component" value="Unassembled WGS sequence"/>
</dbReference>
<dbReference type="STRING" id="555512.SAMN04487993_102456"/>
<dbReference type="GO" id="GO:0032259">
    <property type="term" value="P:methylation"/>
    <property type="evidence" value="ECO:0007669"/>
    <property type="project" value="UniProtKB-KW"/>
</dbReference>
<proteinExistence type="predicted"/>
<dbReference type="AlphaFoldDB" id="A0A1G8SGE7"/>
<keyword evidence="1" id="KW-0808">Transferase</keyword>
<dbReference type="Pfam" id="PF13489">
    <property type="entry name" value="Methyltransf_23"/>
    <property type="match status" value="1"/>
</dbReference>
<dbReference type="PANTHER" id="PTHR43861:SF1">
    <property type="entry name" value="TRANS-ACONITATE 2-METHYLTRANSFERASE"/>
    <property type="match status" value="1"/>
</dbReference>
<organism evidence="1 2">
    <name type="scientific">Salipiger marinus</name>
    <dbReference type="NCBI Taxonomy" id="555512"/>
    <lineage>
        <taxon>Bacteria</taxon>
        <taxon>Pseudomonadati</taxon>
        <taxon>Pseudomonadota</taxon>
        <taxon>Alphaproteobacteria</taxon>
        <taxon>Rhodobacterales</taxon>
        <taxon>Roseobacteraceae</taxon>
        <taxon>Salipiger</taxon>
    </lineage>
</organism>
<dbReference type="Gene3D" id="1.10.150.290">
    <property type="entry name" value="S-adenosyl-L-methionine-dependent methyltransferases"/>
    <property type="match status" value="1"/>
</dbReference>
<keyword evidence="1" id="KW-0489">Methyltransferase</keyword>
<dbReference type="Gene3D" id="3.40.50.150">
    <property type="entry name" value="Vaccinia Virus protein VP39"/>
    <property type="match status" value="1"/>
</dbReference>
<name>A0A1G8SGE7_9RHOB</name>